<dbReference type="PANTHER" id="PTHR43434:SF1">
    <property type="entry name" value="PHOSPHOGLYCOLATE PHOSPHATASE"/>
    <property type="match status" value="1"/>
</dbReference>
<dbReference type="InterPro" id="IPR041492">
    <property type="entry name" value="HAD_2"/>
</dbReference>
<dbReference type="Proteomes" id="UP000829069">
    <property type="component" value="Chromosome"/>
</dbReference>
<dbReference type="SFLD" id="SFLDG01129">
    <property type="entry name" value="C1.5:_HAD__Beta-PGM__Phosphata"/>
    <property type="match status" value="1"/>
</dbReference>
<proteinExistence type="predicted"/>
<dbReference type="Pfam" id="PF13419">
    <property type="entry name" value="HAD_2"/>
    <property type="match status" value="1"/>
</dbReference>
<dbReference type="InterPro" id="IPR050155">
    <property type="entry name" value="HAD-like_hydrolase_sf"/>
</dbReference>
<dbReference type="Gene3D" id="1.10.150.240">
    <property type="entry name" value="Putative phosphatase, domain 2"/>
    <property type="match status" value="1"/>
</dbReference>
<dbReference type="RefSeq" id="WP_127512250.1">
    <property type="nucleotide sequence ID" value="NZ_CP093326.1"/>
</dbReference>
<keyword evidence="2" id="KW-1185">Reference proteome</keyword>
<evidence type="ECO:0000313" key="2">
    <source>
        <dbReference type="Proteomes" id="UP000829069"/>
    </source>
</evidence>
<gene>
    <name evidence="1" type="ORF">MNQ99_02050</name>
</gene>
<dbReference type="SUPFAM" id="SSF56784">
    <property type="entry name" value="HAD-like"/>
    <property type="match status" value="1"/>
</dbReference>
<dbReference type="InterPro" id="IPR036412">
    <property type="entry name" value="HAD-like_sf"/>
</dbReference>
<dbReference type="Gene3D" id="3.40.50.1000">
    <property type="entry name" value="HAD superfamily/HAD-like"/>
    <property type="match status" value="1"/>
</dbReference>
<dbReference type="InterPro" id="IPR023198">
    <property type="entry name" value="PGP-like_dom2"/>
</dbReference>
<accession>A0ABY3W852</accession>
<dbReference type="PANTHER" id="PTHR43434">
    <property type="entry name" value="PHOSPHOGLYCOLATE PHOSPHATASE"/>
    <property type="match status" value="1"/>
</dbReference>
<dbReference type="EMBL" id="CP093326">
    <property type="protein sequence ID" value="UNK46176.1"/>
    <property type="molecule type" value="Genomic_DNA"/>
</dbReference>
<name>A0ABY3W852_9MICC</name>
<dbReference type="InterPro" id="IPR023214">
    <property type="entry name" value="HAD_sf"/>
</dbReference>
<organism evidence="1 2">
    <name type="scientific">Arthrobacter sulfonylureivorans</name>
    <dbReference type="NCBI Taxonomy" id="2486855"/>
    <lineage>
        <taxon>Bacteria</taxon>
        <taxon>Bacillati</taxon>
        <taxon>Actinomycetota</taxon>
        <taxon>Actinomycetes</taxon>
        <taxon>Micrococcales</taxon>
        <taxon>Micrococcaceae</taxon>
        <taxon>Arthrobacter</taxon>
    </lineage>
</organism>
<sequence length="219" mass="23536">MTTVAHTLVLLDWNGTVMDDVDRAVAATNDATAGRGLPVMDRAAFQNSFTLPMNTWFQGMGIADGDTGEVEKRWNESMKTLAPVRANVAETLTLLRQGSVVTGVVTAADETVLEHDIRHNRLTGMFDHLRASVSNKAECLASLRHLGTAAYYVGDTAYDMICAQEAGYVPISIGGGYQHPDRLAAAGADHHLDSFEELLTLLHLPAGAGRPPAHPSLTR</sequence>
<protein>
    <submittedName>
        <fullName evidence="1">HAD hydrolase-like protein</fullName>
    </submittedName>
</protein>
<reference evidence="1 2" key="1">
    <citation type="submission" date="2022-03" db="EMBL/GenBank/DDBJ databases">
        <title>Isotopic signatures of nitrous oxide derived from detoxification processes.</title>
        <authorList>
            <person name="Behrendt U."/>
            <person name="Buchen C."/>
            <person name="Well R."/>
            <person name="Ulrich A."/>
            <person name="Rohe L."/>
            <person name="Kolb S."/>
            <person name="Schloter M."/>
            <person name="Horn M.A."/>
            <person name="Augustin J."/>
        </authorList>
    </citation>
    <scope>NUCLEOTIDE SEQUENCE [LARGE SCALE GENOMIC DNA]</scope>
    <source>
        <strain evidence="1 2">S4-C24</strain>
    </source>
</reference>
<dbReference type="SFLD" id="SFLDS00003">
    <property type="entry name" value="Haloacid_Dehalogenase"/>
    <property type="match status" value="1"/>
</dbReference>
<evidence type="ECO:0000313" key="1">
    <source>
        <dbReference type="EMBL" id="UNK46176.1"/>
    </source>
</evidence>